<evidence type="ECO:0000313" key="6">
    <source>
        <dbReference type="EMBL" id="EDM47322.1"/>
    </source>
</evidence>
<proteinExistence type="predicted"/>
<dbReference type="AlphaFoldDB" id="A6F1N3"/>
<feature type="domain" description="Sulfatase-modifying factor enzyme-like" evidence="4">
    <location>
        <begin position="205"/>
        <end position="478"/>
    </location>
</feature>
<dbReference type="Gene3D" id="3.90.1580.10">
    <property type="entry name" value="paralog of FGE (formylglycine-generating enzyme)"/>
    <property type="match status" value="1"/>
</dbReference>
<evidence type="ECO:0000256" key="1">
    <source>
        <dbReference type="ARBA" id="ARBA00023002"/>
    </source>
</evidence>
<dbReference type="eggNOG" id="COG1262">
    <property type="taxonomic scope" value="Bacteria"/>
</dbReference>
<dbReference type="Pfam" id="PF12867">
    <property type="entry name" value="DinB_2"/>
    <property type="match status" value="1"/>
</dbReference>
<dbReference type="Proteomes" id="UP000005856">
    <property type="component" value="Unassembled WGS sequence"/>
</dbReference>
<evidence type="ECO:0000313" key="7">
    <source>
        <dbReference type="Proteomes" id="UP000005856"/>
    </source>
</evidence>
<name>A6F1N3_9GAMM</name>
<evidence type="ECO:0000256" key="2">
    <source>
        <dbReference type="ARBA" id="ARBA00023004"/>
    </source>
</evidence>
<dbReference type="Gene3D" id="1.20.120.450">
    <property type="entry name" value="dinb family like domain"/>
    <property type="match status" value="1"/>
</dbReference>
<dbReference type="InterPro" id="IPR034660">
    <property type="entry name" value="DinB/YfiT-like"/>
</dbReference>
<protein>
    <recommendedName>
        <fullName evidence="8">Sulfatase-modifying factor enzyme domain-containing protein</fullName>
    </recommendedName>
</protein>
<gene>
    <name evidence="6" type="ORF">MDG893_04709</name>
</gene>
<feature type="domain" description="DinB-like" evidence="5">
    <location>
        <begin position="46"/>
        <end position="172"/>
    </location>
</feature>
<dbReference type="InterPro" id="IPR005532">
    <property type="entry name" value="SUMF_dom"/>
</dbReference>
<dbReference type="Pfam" id="PF03781">
    <property type="entry name" value="FGE-sulfatase"/>
    <property type="match status" value="1"/>
</dbReference>
<evidence type="ECO:0008006" key="8">
    <source>
        <dbReference type="Google" id="ProtNLM"/>
    </source>
</evidence>
<organism evidence="6 7">
    <name type="scientific">Marinobacter algicola DG893</name>
    <dbReference type="NCBI Taxonomy" id="443152"/>
    <lineage>
        <taxon>Bacteria</taxon>
        <taxon>Pseudomonadati</taxon>
        <taxon>Pseudomonadota</taxon>
        <taxon>Gammaproteobacteria</taxon>
        <taxon>Pseudomonadales</taxon>
        <taxon>Marinobacteraceae</taxon>
        <taxon>Marinobacter</taxon>
    </lineage>
</organism>
<evidence type="ECO:0000259" key="5">
    <source>
        <dbReference type="Pfam" id="PF12867"/>
    </source>
</evidence>
<evidence type="ECO:0000256" key="3">
    <source>
        <dbReference type="ARBA" id="ARBA00037882"/>
    </source>
</evidence>
<dbReference type="InterPro" id="IPR024775">
    <property type="entry name" value="DinB-like"/>
</dbReference>
<dbReference type="NCBIfam" id="NF041186">
    <property type="entry name" value="SenA"/>
    <property type="match status" value="1"/>
</dbReference>
<dbReference type="InterPro" id="IPR051043">
    <property type="entry name" value="Sulfatase_Mod_Factor_Kinase"/>
</dbReference>
<dbReference type="InterPro" id="IPR042095">
    <property type="entry name" value="SUMF_sf"/>
</dbReference>
<reference evidence="6 7" key="1">
    <citation type="submission" date="2007-06" db="EMBL/GenBank/DDBJ databases">
        <authorList>
            <person name="Green D."/>
            <person name="Ferriera S."/>
            <person name="Johnson J."/>
            <person name="Kravitz S."/>
            <person name="Beeson K."/>
            <person name="Sutton G."/>
            <person name="Rogers Y.-H."/>
            <person name="Friedman R."/>
            <person name="Frazier M."/>
            <person name="Venter J.C."/>
        </authorList>
    </citation>
    <scope>NUCLEOTIDE SEQUENCE [LARGE SCALE GENOMIC DNA]</scope>
    <source>
        <strain evidence="6 7">DG893</strain>
    </source>
</reference>
<dbReference type="PANTHER" id="PTHR23150">
    <property type="entry name" value="SULFATASE MODIFYING FACTOR 1, 2"/>
    <property type="match status" value="1"/>
</dbReference>
<evidence type="ECO:0000259" key="4">
    <source>
        <dbReference type="Pfam" id="PF03781"/>
    </source>
</evidence>
<dbReference type="SUPFAM" id="SSF109854">
    <property type="entry name" value="DinB/YfiT-like putative metalloenzymes"/>
    <property type="match status" value="1"/>
</dbReference>
<comment type="caution">
    <text evidence="6">The sequence shown here is derived from an EMBL/GenBank/DDBJ whole genome shotgun (WGS) entry which is preliminary data.</text>
</comment>
<dbReference type="EMBL" id="ABCP01000019">
    <property type="protein sequence ID" value="EDM47322.1"/>
    <property type="molecule type" value="Genomic_DNA"/>
</dbReference>
<keyword evidence="7" id="KW-1185">Reference proteome</keyword>
<sequence length="489" mass="56291">MNGDRRKHRERSLCQSLCYAEGEKRGINGADMTQSEQAQKTELLAELEATRHRTFELVSSLSEEQLEVPYHPGVNPPLWEMGHASFFYEVFVFNLLDGTPSYDPSMDDLWDSFHIDHGDRWSRKLFPGREKTLQYFNIIYDRVASRIAQQPLTDETLYLYRYAIYHQNMHIESMTWCRQTVALPAPPGFVGALPERAEPLSGDALIPGGRYQIGMPGESACYATTDFAFDGEKPRFETTVEPFAISRTLVSNREFLAFVEDDGYRRPELWSFGGRKWLSTETDISLVHGSAQPMLREPRHPLYWRRHEGEWQERVFDRWQALNLDAPVVHVSYWEAEAYCQWAGRRLPTEVEWEAAALGNRSGEEFRRFPWGNERPTPDHADLDATHMAQQPVWDYPAGESRSGCRQMIGSVWEWTSSQFLPYDGFRVDMYPFMSTLQFGDHKVTRGGGCATSSCLIRGTYRQAYLPLRNDVYTGFRTCALSDSASGTR</sequence>
<dbReference type="PANTHER" id="PTHR23150:SF36">
    <property type="entry name" value="HERCYNINE OXYGENASE"/>
    <property type="match status" value="1"/>
</dbReference>
<comment type="pathway">
    <text evidence="3">Amino-acid biosynthesis; ergothioneine biosynthesis.</text>
</comment>
<dbReference type="SUPFAM" id="SSF56436">
    <property type="entry name" value="C-type lectin-like"/>
    <property type="match status" value="1"/>
</dbReference>
<keyword evidence="1" id="KW-0560">Oxidoreductase</keyword>
<dbReference type="STRING" id="443152.MDG893_04709"/>
<accession>A6F1N3</accession>
<dbReference type="InterPro" id="IPR016187">
    <property type="entry name" value="CTDL_fold"/>
</dbReference>
<keyword evidence="2" id="KW-0408">Iron</keyword>